<evidence type="ECO:0000313" key="1">
    <source>
        <dbReference type="EMBL" id="PTR11142.1"/>
    </source>
</evidence>
<keyword evidence="2" id="KW-1185">Reference proteome</keyword>
<sequence>MRDLGTAVATLLATRAGIRARLLVWIAARNRATGTTETLGLWNGEDHAVLTIEGAARTYYGAGGLLAIEPVVTQVGVQVRTHRVSLSPAAPEVLQAIMGYDARLAPVEIHRGLFDAAGAPVSPPHRVFKGTVDGVELPTPAAGSEGTVSLTLASTARALTRALPTRYSDASMQLRSGDRMFRYADVSGSVPVYWGEKKAGAAKSSPAFDSVVFKRDRK</sequence>
<organism evidence="1 2">
    <name type="scientific">Cereibacter azotoformans</name>
    <dbReference type="NCBI Taxonomy" id="43057"/>
    <lineage>
        <taxon>Bacteria</taxon>
        <taxon>Pseudomonadati</taxon>
        <taxon>Pseudomonadota</taxon>
        <taxon>Alphaproteobacteria</taxon>
        <taxon>Rhodobacterales</taxon>
        <taxon>Paracoccaceae</taxon>
        <taxon>Cereibacter</taxon>
    </lineage>
</organism>
<name>A0A2T5JSD9_9RHOB</name>
<gene>
    <name evidence="1" type="ORF">C8J28_1283</name>
</gene>
<dbReference type="Proteomes" id="UP000244060">
    <property type="component" value="Unassembled WGS sequence"/>
</dbReference>
<dbReference type="OrthoDB" id="7770859at2"/>
<protein>
    <submittedName>
        <fullName evidence="1">Uncharacterized protein</fullName>
    </submittedName>
</protein>
<dbReference type="RefSeq" id="WP_108222497.1">
    <property type="nucleotide sequence ID" value="NZ_QAOT01000028.1"/>
</dbReference>
<proteinExistence type="predicted"/>
<evidence type="ECO:0000313" key="2">
    <source>
        <dbReference type="Proteomes" id="UP000244060"/>
    </source>
</evidence>
<dbReference type="AlphaFoldDB" id="A0A2T5JSD9"/>
<dbReference type="EMBL" id="QAOT01000028">
    <property type="protein sequence ID" value="PTR11142.1"/>
    <property type="molecule type" value="Genomic_DNA"/>
</dbReference>
<comment type="caution">
    <text evidence="1">The sequence shown here is derived from an EMBL/GenBank/DDBJ whole genome shotgun (WGS) entry which is preliminary data.</text>
</comment>
<reference evidence="1 2" key="1">
    <citation type="submission" date="2018-04" db="EMBL/GenBank/DDBJ databases">
        <title>Genomic Encyclopedia of Type Strains, Phase III (KMG-III): the genomes of soil and plant-associated and newly described type strains.</title>
        <authorList>
            <person name="Whitman W."/>
        </authorList>
    </citation>
    <scope>NUCLEOTIDE SEQUENCE [LARGE SCALE GENOMIC DNA]</scope>
    <source>
        <strain evidence="1 2">KA25</strain>
    </source>
</reference>
<accession>A0A2T5JSD9</accession>